<dbReference type="Pfam" id="PF14370">
    <property type="entry name" value="Topo_C_assoc"/>
    <property type="match status" value="1"/>
</dbReference>
<evidence type="ECO:0000256" key="6">
    <source>
        <dbReference type="PROSITE-ProRule" id="PRU01382"/>
    </source>
</evidence>
<dbReference type="PROSITE" id="PS52038">
    <property type="entry name" value="TOPO_IB_2"/>
    <property type="match status" value="1"/>
</dbReference>
<dbReference type="Gene3D" id="1.10.132.10">
    <property type="match status" value="1"/>
</dbReference>
<keyword evidence="4" id="KW-0799">Topoisomerase</keyword>
<dbReference type="PANTHER" id="PTHR10290">
    <property type="entry name" value="DNA TOPOISOMERASE I"/>
    <property type="match status" value="1"/>
</dbReference>
<dbReference type="InterPro" id="IPR025834">
    <property type="entry name" value="TopoI_C_dom"/>
</dbReference>
<dbReference type="InterPro" id="IPR011010">
    <property type="entry name" value="DNA_brk_join_enz"/>
</dbReference>
<dbReference type="PANTHER" id="PTHR10290:SF1">
    <property type="entry name" value="DNA TOPOISOMERASE I, MITOCHONDRIAL"/>
    <property type="match status" value="1"/>
</dbReference>
<evidence type="ECO:0000259" key="9">
    <source>
        <dbReference type="Pfam" id="PF14370"/>
    </source>
</evidence>
<evidence type="ECO:0000313" key="11">
    <source>
        <dbReference type="Proteomes" id="UP000299084"/>
    </source>
</evidence>
<comment type="catalytic activity">
    <reaction evidence="1">
        <text>ATP-independent breakage of single-stranded DNA, followed by passage and rejoining.</text>
        <dbReference type="EC" id="5.6.2.1"/>
    </reaction>
</comment>
<dbReference type="EC" id="5.6.2.1" evidence="3"/>
<dbReference type="InterPro" id="IPR001631">
    <property type="entry name" value="TopoI"/>
</dbReference>
<evidence type="ECO:0000256" key="7">
    <source>
        <dbReference type="SAM" id="MobiDB-lite"/>
    </source>
</evidence>
<comment type="caution">
    <text evidence="10">The sequence shown here is derived from an EMBL/GenBank/DDBJ whole genome shotgun (WGS) entry which is preliminary data.</text>
</comment>
<dbReference type="GO" id="GO:0005694">
    <property type="term" value="C:chromosome"/>
    <property type="evidence" value="ECO:0007669"/>
    <property type="project" value="InterPro"/>
</dbReference>
<feature type="compositionally biased region" description="Basic and acidic residues" evidence="7">
    <location>
        <begin position="49"/>
        <end position="66"/>
    </location>
</feature>
<dbReference type="GO" id="GO:0003917">
    <property type="term" value="F:DNA topoisomerase type I (single strand cut, ATP-independent) activity"/>
    <property type="evidence" value="ECO:0007669"/>
    <property type="project" value="UniProtKB-EC"/>
</dbReference>
<accession>A0A5N4CG27</accession>
<dbReference type="InterPro" id="IPR013500">
    <property type="entry name" value="TopoI_cat_euk"/>
</dbReference>
<evidence type="ECO:0000259" key="8">
    <source>
        <dbReference type="Pfam" id="PF01028"/>
    </source>
</evidence>
<feature type="domain" description="Topoisomerase I C-terminal" evidence="9">
    <location>
        <begin position="98"/>
        <end position="151"/>
    </location>
</feature>
<protein>
    <recommendedName>
        <fullName evidence="3">DNA topoisomerase</fullName>
        <ecNumber evidence="3">5.6.2.1</ecNumber>
    </recommendedName>
</protein>
<evidence type="ECO:0000256" key="2">
    <source>
        <dbReference type="ARBA" id="ARBA00006645"/>
    </source>
</evidence>
<dbReference type="GO" id="GO:0003677">
    <property type="term" value="F:DNA binding"/>
    <property type="evidence" value="ECO:0007669"/>
    <property type="project" value="UniProtKB-UniRule"/>
</dbReference>
<sequence>MDGLTAKVFWTYNASVTLQGQLRALTRGAALAGPPLQIEAKQQQVVEAKAELEKARADHRASGDSRSKRRLPGEEGAAAGETGGTAPEAEHTGHGQGEQQVALGTSKLNCLDPQISIAWCKRFGVPVEIYNKVQREKFAWALDMADEDFEF</sequence>
<dbReference type="GO" id="GO:0042645">
    <property type="term" value="C:mitochondrial nucleoid"/>
    <property type="evidence" value="ECO:0007669"/>
    <property type="project" value="TreeGrafter"/>
</dbReference>
<keyword evidence="11" id="KW-1185">Reference proteome</keyword>
<feature type="region of interest" description="Disordered" evidence="7">
    <location>
        <begin position="49"/>
        <end position="100"/>
    </location>
</feature>
<dbReference type="GO" id="GO:0006260">
    <property type="term" value="P:DNA replication"/>
    <property type="evidence" value="ECO:0007669"/>
    <property type="project" value="TreeGrafter"/>
</dbReference>
<dbReference type="InterPro" id="IPR014727">
    <property type="entry name" value="TopoI_cat_a/b-sub_euk"/>
</dbReference>
<dbReference type="Proteomes" id="UP000299084">
    <property type="component" value="Unassembled WGS sequence"/>
</dbReference>
<evidence type="ECO:0000256" key="1">
    <source>
        <dbReference type="ARBA" id="ARBA00000213"/>
    </source>
</evidence>
<dbReference type="InterPro" id="IPR051062">
    <property type="entry name" value="Topoisomerase_IB"/>
</dbReference>
<feature type="compositionally biased region" description="Low complexity" evidence="7">
    <location>
        <begin position="74"/>
        <end position="87"/>
    </location>
</feature>
<gene>
    <name evidence="10" type="ORF">Cadr_000022930</name>
</gene>
<organism evidence="10 11">
    <name type="scientific">Camelus dromedarius</name>
    <name type="common">Dromedary</name>
    <name type="synonym">Arabian camel</name>
    <dbReference type="NCBI Taxonomy" id="9838"/>
    <lineage>
        <taxon>Eukaryota</taxon>
        <taxon>Metazoa</taxon>
        <taxon>Chordata</taxon>
        <taxon>Craniata</taxon>
        <taxon>Vertebrata</taxon>
        <taxon>Euteleostomi</taxon>
        <taxon>Mammalia</taxon>
        <taxon>Eutheria</taxon>
        <taxon>Laurasiatheria</taxon>
        <taxon>Artiodactyla</taxon>
        <taxon>Tylopoda</taxon>
        <taxon>Camelidae</taxon>
        <taxon>Camelus</taxon>
    </lineage>
</organism>
<keyword evidence="6" id="KW-0238">DNA-binding</keyword>
<comment type="similarity">
    <text evidence="2">Belongs to the type IB topoisomerase family.</text>
</comment>
<comment type="caution">
    <text evidence="6">Lacks conserved residue(s) required for the propagation of feature annotation.</text>
</comment>
<dbReference type="GO" id="GO:0006265">
    <property type="term" value="P:DNA topological change"/>
    <property type="evidence" value="ECO:0007669"/>
    <property type="project" value="InterPro"/>
</dbReference>
<evidence type="ECO:0000313" key="10">
    <source>
        <dbReference type="EMBL" id="KAB1257871.1"/>
    </source>
</evidence>
<evidence type="ECO:0000256" key="3">
    <source>
        <dbReference type="ARBA" id="ARBA00012891"/>
    </source>
</evidence>
<dbReference type="SUPFAM" id="SSF56349">
    <property type="entry name" value="DNA breaking-rejoining enzymes"/>
    <property type="match status" value="1"/>
</dbReference>
<dbReference type="PRINTS" id="PR00416">
    <property type="entry name" value="EUTPISMRASEI"/>
</dbReference>
<keyword evidence="5 10" id="KW-0413">Isomerase</keyword>
<dbReference type="AlphaFoldDB" id="A0A5N4CG27"/>
<reference evidence="10 11" key="1">
    <citation type="journal article" date="2019" name="Mol. Ecol. Resour.">
        <title>Improving Illumina assemblies with Hi-C and long reads: an example with the North African dromedary.</title>
        <authorList>
            <person name="Elbers J.P."/>
            <person name="Rogers M.F."/>
            <person name="Perelman P.L."/>
            <person name="Proskuryakova A.A."/>
            <person name="Serdyukova N.A."/>
            <person name="Johnson W.E."/>
            <person name="Horin P."/>
            <person name="Corander J."/>
            <person name="Murphy D."/>
            <person name="Burger P.A."/>
        </authorList>
    </citation>
    <scope>NUCLEOTIDE SEQUENCE [LARGE SCALE GENOMIC DNA]</scope>
    <source>
        <strain evidence="10">Drom800</strain>
        <tissue evidence="10">Blood</tissue>
    </source>
</reference>
<feature type="domain" description="DNA topoisomerase I catalytic core eukaryotic-type" evidence="8">
    <location>
        <begin position="1"/>
        <end position="55"/>
    </location>
</feature>
<name>A0A5N4CG27_CAMDR</name>
<dbReference type="EMBL" id="JWIN03000025">
    <property type="protein sequence ID" value="KAB1257871.1"/>
    <property type="molecule type" value="Genomic_DNA"/>
</dbReference>
<evidence type="ECO:0000256" key="4">
    <source>
        <dbReference type="ARBA" id="ARBA00023029"/>
    </source>
</evidence>
<dbReference type="Pfam" id="PF01028">
    <property type="entry name" value="Topoisom_I"/>
    <property type="match status" value="1"/>
</dbReference>
<evidence type="ECO:0000256" key="5">
    <source>
        <dbReference type="ARBA" id="ARBA00023235"/>
    </source>
</evidence>
<proteinExistence type="inferred from homology"/>